<evidence type="ECO:0008006" key="3">
    <source>
        <dbReference type="Google" id="ProtNLM"/>
    </source>
</evidence>
<sequence>MGISEDMTNLYQISKNKGKLEGKSEMVKNLLDLQVELDKIVAASGLSKEEIEEIKKKARH</sequence>
<dbReference type="AlphaFoldDB" id="A0A285I451"/>
<proteinExistence type="predicted"/>
<evidence type="ECO:0000313" key="1">
    <source>
        <dbReference type="EMBL" id="SNY42740.1"/>
    </source>
</evidence>
<dbReference type="RefSeq" id="WP_097019146.1">
    <property type="nucleotide sequence ID" value="NZ_OBDZ01000030.1"/>
</dbReference>
<protein>
    <recommendedName>
        <fullName evidence="3">Transposase</fullName>
    </recommendedName>
</protein>
<organism evidence="1 2">
    <name type="scientific">Orenia metallireducens</name>
    <dbReference type="NCBI Taxonomy" id="1413210"/>
    <lineage>
        <taxon>Bacteria</taxon>
        <taxon>Bacillati</taxon>
        <taxon>Bacillota</taxon>
        <taxon>Clostridia</taxon>
        <taxon>Halanaerobiales</taxon>
        <taxon>Halobacteroidaceae</taxon>
        <taxon>Orenia</taxon>
    </lineage>
</organism>
<reference evidence="2" key="1">
    <citation type="submission" date="2017-09" db="EMBL/GenBank/DDBJ databases">
        <authorList>
            <person name="Varghese N."/>
            <person name="Submissions S."/>
        </authorList>
    </citation>
    <scope>NUCLEOTIDE SEQUENCE [LARGE SCALE GENOMIC DNA]</scope>
    <source>
        <strain evidence="2">MSL47</strain>
    </source>
</reference>
<name>A0A285I451_9FIRM</name>
<dbReference type="Proteomes" id="UP000219573">
    <property type="component" value="Unassembled WGS sequence"/>
</dbReference>
<dbReference type="EMBL" id="OBDZ01000030">
    <property type="protein sequence ID" value="SNY42740.1"/>
    <property type="molecule type" value="Genomic_DNA"/>
</dbReference>
<evidence type="ECO:0000313" key="2">
    <source>
        <dbReference type="Proteomes" id="UP000219573"/>
    </source>
</evidence>
<accession>A0A285I451</accession>
<gene>
    <name evidence="1" type="ORF">SAMN06265827_13052</name>
</gene>
<keyword evidence="2" id="KW-1185">Reference proteome</keyword>